<dbReference type="AlphaFoldDB" id="A0A194QF06"/>
<accession>A0A194QF06</accession>
<protein>
    <submittedName>
        <fullName evidence="1">Uncharacterized protein</fullName>
    </submittedName>
</protein>
<dbReference type="EMBL" id="KQ459053">
    <property type="protein sequence ID" value="KPJ03999.1"/>
    <property type="molecule type" value="Genomic_DNA"/>
</dbReference>
<dbReference type="STRING" id="66420.A0A194QF06"/>
<keyword evidence="2" id="KW-1185">Reference proteome</keyword>
<gene>
    <name evidence="1" type="ORF">RR46_07758</name>
</gene>
<organism evidence="1 2">
    <name type="scientific">Papilio xuthus</name>
    <name type="common">Asian swallowtail butterfly</name>
    <dbReference type="NCBI Taxonomy" id="66420"/>
    <lineage>
        <taxon>Eukaryota</taxon>
        <taxon>Metazoa</taxon>
        <taxon>Ecdysozoa</taxon>
        <taxon>Arthropoda</taxon>
        <taxon>Hexapoda</taxon>
        <taxon>Insecta</taxon>
        <taxon>Pterygota</taxon>
        <taxon>Neoptera</taxon>
        <taxon>Endopterygota</taxon>
        <taxon>Lepidoptera</taxon>
        <taxon>Glossata</taxon>
        <taxon>Ditrysia</taxon>
        <taxon>Papilionoidea</taxon>
        <taxon>Papilionidae</taxon>
        <taxon>Papilioninae</taxon>
        <taxon>Papilio</taxon>
    </lineage>
</organism>
<name>A0A194QF06_PAPXU</name>
<evidence type="ECO:0000313" key="1">
    <source>
        <dbReference type="EMBL" id="KPJ03999.1"/>
    </source>
</evidence>
<sequence>MVQYILFMDYIRQQEIDTFFQACQKHRNYYKGVPQNYHPLKYFEEREYRWQCPSEMTTSYLTYPYYHVRYKQPSVLPHSTGRTSGIPALPERTLAARFNKPSCKAYIR</sequence>
<proteinExistence type="predicted"/>
<evidence type="ECO:0000313" key="2">
    <source>
        <dbReference type="Proteomes" id="UP000053268"/>
    </source>
</evidence>
<dbReference type="Proteomes" id="UP000053268">
    <property type="component" value="Unassembled WGS sequence"/>
</dbReference>
<reference evidence="1 2" key="1">
    <citation type="journal article" date="2015" name="Nat. Commun.">
        <title>Outbred genome sequencing and CRISPR/Cas9 gene editing in butterflies.</title>
        <authorList>
            <person name="Li X."/>
            <person name="Fan D."/>
            <person name="Zhang W."/>
            <person name="Liu G."/>
            <person name="Zhang L."/>
            <person name="Zhao L."/>
            <person name="Fang X."/>
            <person name="Chen L."/>
            <person name="Dong Y."/>
            <person name="Chen Y."/>
            <person name="Ding Y."/>
            <person name="Zhao R."/>
            <person name="Feng M."/>
            <person name="Zhu Y."/>
            <person name="Feng Y."/>
            <person name="Jiang X."/>
            <person name="Zhu D."/>
            <person name="Xiang H."/>
            <person name="Feng X."/>
            <person name="Li S."/>
            <person name="Wang J."/>
            <person name="Zhang G."/>
            <person name="Kronforst M.R."/>
            <person name="Wang W."/>
        </authorList>
    </citation>
    <scope>NUCLEOTIDE SEQUENCE [LARGE SCALE GENOMIC DNA]</scope>
    <source>
        <strain evidence="1">Ya'a_city_454_Px</strain>
        <tissue evidence="1">Whole body</tissue>
    </source>
</reference>